<dbReference type="Pfam" id="PF13561">
    <property type="entry name" value="adh_short_C2"/>
    <property type="match status" value="1"/>
</dbReference>
<organism evidence="2 3">
    <name type="scientific">Caenorhabditis auriculariae</name>
    <dbReference type="NCBI Taxonomy" id="2777116"/>
    <lineage>
        <taxon>Eukaryota</taxon>
        <taxon>Metazoa</taxon>
        <taxon>Ecdysozoa</taxon>
        <taxon>Nematoda</taxon>
        <taxon>Chromadorea</taxon>
        <taxon>Rhabditida</taxon>
        <taxon>Rhabditina</taxon>
        <taxon>Rhabditomorpha</taxon>
        <taxon>Rhabditoidea</taxon>
        <taxon>Rhabditidae</taxon>
        <taxon>Peloderinae</taxon>
        <taxon>Caenorhabditis</taxon>
    </lineage>
</organism>
<evidence type="ECO:0000313" key="2">
    <source>
        <dbReference type="EMBL" id="CAD6189796.1"/>
    </source>
</evidence>
<dbReference type="InterPro" id="IPR002347">
    <property type="entry name" value="SDR_fam"/>
</dbReference>
<proteinExistence type="predicted"/>
<comment type="caution">
    <text evidence="2">The sequence shown here is derived from an EMBL/GenBank/DDBJ whole genome shotgun (WGS) entry which is preliminary data.</text>
</comment>
<dbReference type="SUPFAM" id="SSF51735">
    <property type="entry name" value="NAD(P)-binding Rossmann-fold domains"/>
    <property type="match status" value="1"/>
</dbReference>
<dbReference type="GO" id="GO:0016491">
    <property type="term" value="F:oxidoreductase activity"/>
    <property type="evidence" value="ECO:0007669"/>
    <property type="project" value="UniProtKB-KW"/>
</dbReference>
<keyword evidence="1" id="KW-0560">Oxidoreductase</keyword>
<dbReference type="FunFam" id="3.40.50.720:FF:000084">
    <property type="entry name" value="Short-chain dehydrogenase reductase"/>
    <property type="match status" value="1"/>
</dbReference>
<dbReference type="EMBL" id="CAJGYM010000012">
    <property type="protein sequence ID" value="CAD6189796.1"/>
    <property type="molecule type" value="Genomic_DNA"/>
</dbReference>
<evidence type="ECO:0000256" key="1">
    <source>
        <dbReference type="ARBA" id="ARBA00023002"/>
    </source>
</evidence>
<reference evidence="2" key="1">
    <citation type="submission" date="2020-10" db="EMBL/GenBank/DDBJ databases">
        <authorList>
            <person name="Kikuchi T."/>
        </authorList>
    </citation>
    <scope>NUCLEOTIDE SEQUENCE</scope>
    <source>
        <strain evidence="2">NKZ352</strain>
    </source>
</reference>
<dbReference type="PRINTS" id="PR00080">
    <property type="entry name" value="SDRFAMILY"/>
</dbReference>
<evidence type="ECO:0000313" key="3">
    <source>
        <dbReference type="Proteomes" id="UP000835052"/>
    </source>
</evidence>
<dbReference type="InterPro" id="IPR036291">
    <property type="entry name" value="NAD(P)-bd_dom_sf"/>
</dbReference>
<sequence>MPVAVVTGASSGIGKAAAIRLAREGFSVSLSGRKEDALKETADECIKAGLKQDQVVLNVGDLTDFDAAKKLIENTLAKLNTIDTLINSAGILTNGEVNSTDIEVYDKQMDVNVRSVIYLTKLALPHIIKSKGNVVNVSSIAGPCPFPGVTYYSISKAALDQFTKCLALEMAPHGVRVNSVNPGVIVTDIHKRAGMGDKDYEAFLEKCKSTHALGRAGDVDEVSEAILFLATSRSSFTTGELLRVDGGRGIMFPR</sequence>
<dbReference type="PROSITE" id="PS00061">
    <property type="entry name" value="ADH_SHORT"/>
    <property type="match status" value="1"/>
</dbReference>
<dbReference type="OrthoDB" id="47007at2759"/>
<dbReference type="Proteomes" id="UP000835052">
    <property type="component" value="Unassembled WGS sequence"/>
</dbReference>
<name>A0A8S1H0L6_9PELO</name>
<gene>
    <name evidence="2" type="ORF">CAUJ_LOCUS5715</name>
</gene>
<dbReference type="Gene3D" id="3.40.50.720">
    <property type="entry name" value="NAD(P)-binding Rossmann-like Domain"/>
    <property type="match status" value="1"/>
</dbReference>
<dbReference type="PRINTS" id="PR00081">
    <property type="entry name" value="GDHRDH"/>
</dbReference>
<protein>
    <submittedName>
        <fullName evidence="2">Uncharacterized protein</fullName>
    </submittedName>
</protein>
<dbReference type="PANTHER" id="PTHR43975">
    <property type="entry name" value="ZGC:101858"/>
    <property type="match status" value="1"/>
</dbReference>
<dbReference type="PANTHER" id="PTHR43975:SF2">
    <property type="entry name" value="EG:BACR7A4.14 PROTEIN-RELATED"/>
    <property type="match status" value="1"/>
</dbReference>
<dbReference type="AlphaFoldDB" id="A0A8S1H0L6"/>
<keyword evidence="3" id="KW-1185">Reference proteome</keyword>
<dbReference type="InterPro" id="IPR020904">
    <property type="entry name" value="Sc_DH/Rdtase_CS"/>
</dbReference>
<accession>A0A8S1H0L6</accession>